<dbReference type="InterPro" id="IPR057369">
    <property type="entry name" value="VG15"/>
</dbReference>
<name>A0A8S5QTT5_9CAUD</name>
<dbReference type="Pfam" id="PF25310">
    <property type="entry name" value="VG15"/>
    <property type="match status" value="1"/>
</dbReference>
<reference evidence="1" key="1">
    <citation type="journal article" date="2021" name="Proc. Natl. Acad. Sci. U.S.A.">
        <title>A Catalog of Tens of Thousands of Viruses from Human Metagenomes Reveals Hidden Associations with Chronic Diseases.</title>
        <authorList>
            <person name="Tisza M.J."/>
            <person name="Buck C.B."/>
        </authorList>
    </citation>
    <scope>NUCLEOTIDE SEQUENCE</scope>
    <source>
        <strain evidence="1">Ctf4O12</strain>
    </source>
</reference>
<organism evidence="1">
    <name type="scientific">Siphoviridae sp. ctf4O12</name>
    <dbReference type="NCBI Taxonomy" id="2826410"/>
    <lineage>
        <taxon>Viruses</taxon>
        <taxon>Duplodnaviria</taxon>
        <taxon>Heunggongvirae</taxon>
        <taxon>Uroviricota</taxon>
        <taxon>Caudoviricetes</taxon>
    </lineage>
</organism>
<dbReference type="EMBL" id="BK015732">
    <property type="protein sequence ID" value="DAE22362.1"/>
    <property type="molecule type" value="Genomic_DNA"/>
</dbReference>
<protein>
    <submittedName>
        <fullName evidence="1">Minor capsid protein</fullName>
    </submittedName>
</protein>
<accession>A0A8S5QTT5</accession>
<sequence>MSPWRSWVTLVSRSRGCGRRSSSSAGAITWTRFCAALAAPPPGVVILTSSEQLKVYDQLVRATLTGAEDQLVSLFRVLNFEDIPLSREEMKRFLSSLVDSYGPALTQGALDWYQELRPAYKTAYTPKALIPADSVERIDRLSRYAAGLGRDNPGRAIRVVAGAIGREIQTGARRSILRAADLDPSAPRFARVPVGKTCAFCTLLASRGWVYHSKDLAGGAGHEYHDSCDCRIVPDWEHKALPGYHPDDMYAAYLSARRAAVKDGVKAPSGRIITAYMRDGHPEMFSDGQGVDRPSRALRSRRLEKLAASREKENRNEQEG</sequence>
<proteinExistence type="predicted"/>
<evidence type="ECO:0000313" key="1">
    <source>
        <dbReference type="EMBL" id="DAE22362.1"/>
    </source>
</evidence>